<dbReference type="SUPFAM" id="SSF54506">
    <property type="entry name" value="Diaminopimelate epimerase-like"/>
    <property type="match status" value="1"/>
</dbReference>
<name>A0A0F4QG51_9GAMM</name>
<dbReference type="GO" id="GO:0005737">
    <property type="term" value="C:cytoplasm"/>
    <property type="evidence" value="ECO:0007669"/>
    <property type="project" value="TreeGrafter"/>
</dbReference>
<dbReference type="Proteomes" id="UP000033452">
    <property type="component" value="Unassembled WGS sequence"/>
</dbReference>
<dbReference type="GO" id="GO:0016853">
    <property type="term" value="F:isomerase activity"/>
    <property type="evidence" value="ECO:0007669"/>
    <property type="project" value="UniProtKB-KW"/>
</dbReference>
<dbReference type="AlphaFoldDB" id="A0A0F4QG51"/>
<sequence>MHQINVHLVNAFTERGKGGNPAGVVLNADGLTDEQKQAIAREVGFSETAFVSSASDADFAVSFFTPTAEVDFCGHAI</sequence>
<dbReference type="RefSeq" id="WP_046006551.1">
    <property type="nucleotide sequence ID" value="NZ_JXYA01000047.1"/>
</dbReference>
<keyword evidence="4" id="KW-1185">Reference proteome</keyword>
<gene>
    <name evidence="3" type="ORF">TW77_19005</name>
</gene>
<reference evidence="3 4" key="1">
    <citation type="journal article" date="2015" name="BMC Genomics">
        <title>Genome mining reveals unlocked bioactive potential of marine Gram-negative bacteria.</title>
        <authorList>
            <person name="Machado H."/>
            <person name="Sonnenschein E.C."/>
            <person name="Melchiorsen J."/>
            <person name="Gram L."/>
        </authorList>
    </citation>
    <scope>NUCLEOTIDE SEQUENCE [LARGE SCALE GENOMIC DNA]</scope>
    <source>
        <strain evidence="3 4">S2471</strain>
    </source>
</reference>
<organism evidence="3 4">
    <name type="scientific">Pseudoalteromonas rubra</name>
    <dbReference type="NCBI Taxonomy" id="43658"/>
    <lineage>
        <taxon>Bacteria</taxon>
        <taxon>Pseudomonadati</taxon>
        <taxon>Pseudomonadota</taxon>
        <taxon>Gammaproteobacteria</taxon>
        <taxon>Alteromonadales</taxon>
        <taxon>Pseudoalteromonadaceae</taxon>
        <taxon>Pseudoalteromonas</taxon>
    </lineage>
</organism>
<evidence type="ECO:0000256" key="2">
    <source>
        <dbReference type="ARBA" id="ARBA00023235"/>
    </source>
</evidence>
<evidence type="ECO:0008006" key="5">
    <source>
        <dbReference type="Google" id="ProtNLM"/>
    </source>
</evidence>
<dbReference type="NCBIfam" id="TIGR00654">
    <property type="entry name" value="PhzF_family"/>
    <property type="match status" value="1"/>
</dbReference>
<dbReference type="Pfam" id="PF02567">
    <property type="entry name" value="PhzC-PhzF"/>
    <property type="match status" value="1"/>
</dbReference>
<dbReference type="Gene3D" id="3.10.310.10">
    <property type="entry name" value="Diaminopimelate Epimerase, Chain A, domain 1"/>
    <property type="match status" value="1"/>
</dbReference>
<evidence type="ECO:0000313" key="3">
    <source>
        <dbReference type="EMBL" id="KJZ06581.1"/>
    </source>
</evidence>
<dbReference type="PANTHER" id="PTHR13774:SF39">
    <property type="entry name" value="BIOSYNTHESIS PROTEIN, PUTATIVE-RELATED"/>
    <property type="match status" value="1"/>
</dbReference>
<accession>A0A0F4QG51</accession>
<keyword evidence="2" id="KW-0413">Isomerase</keyword>
<proteinExistence type="inferred from homology"/>
<comment type="similarity">
    <text evidence="1">Belongs to the PhzF family.</text>
</comment>
<dbReference type="InterPro" id="IPR003719">
    <property type="entry name" value="Phenazine_PhzF-like"/>
</dbReference>
<comment type="caution">
    <text evidence="3">The sequence shown here is derived from an EMBL/GenBank/DDBJ whole genome shotgun (WGS) entry which is preliminary data.</text>
</comment>
<evidence type="ECO:0000256" key="1">
    <source>
        <dbReference type="ARBA" id="ARBA00008270"/>
    </source>
</evidence>
<dbReference type="EMBL" id="JXYA01000047">
    <property type="protein sequence ID" value="KJZ06581.1"/>
    <property type="molecule type" value="Genomic_DNA"/>
</dbReference>
<evidence type="ECO:0000313" key="4">
    <source>
        <dbReference type="Proteomes" id="UP000033452"/>
    </source>
</evidence>
<protein>
    <recommendedName>
        <fullName evidence="5">PhzF family phenazine biosynthesis protein</fullName>
    </recommendedName>
</protein>
<dbReference type="PANTHER" id="PTHR13774">
    <property type="entry name" value="PHENAZINE BIOSYNTHESIS PROTEIN"/>
    <property type="match status" value="1"/>
</dbReference>
<dbReference type="PATRIC" id="fig|43658.5.peg.4020"/>